<reference evidence="3 4" key="1">
    <citation type="journal article" date="2020" name="Genomics">
        <title>Complete, high-quality genomes from long-read metagenomic sequencing of two wolf lichen thalli reveals enigmatic genome architecture.</title>
        <authorList>
            <person name="McKenzie S.K."/>
            <person name="Walston R.F."/>
            <person name="Allen J.L."/>
        </authorList>
    </citation>
    <scope>NUCLEOTIDE SEQUENCE [LARGE SCALE GENOMIC DNA]</scope>
    <source>
        <strain evidence="3">WasteWater2</strain>
    </source>
</reference>
<feature type="compositionally biased region" description="Polar residues" evidence="1">
    <location>
        <begin position="725"/>
        <end position="734"/>
    </location>
</feature>
<dbReference type="SUPFAM" id="SSF56112">
    <property type="entry name" value="Protein kinase-like (PK-like)"/>
    <property type="match status" value="1"/>
</dbReference>
<feature type="region of interest" description="Disordered" evidence="1">
    <location>
        <begin position="710"/>
        <end position="788"/>
    </location>
</feature>
<dbReference type="InterPro" id="IPR000719">
    <property type="entry name" value="Prot_kinase_dom"/>
</dbReference>
<feature type="compositionally biased region" description="Acidic residues" evidence="1">
    <location>
        <begin position="779"/>
        <end position="788"/>
    </location>
</feature>
<dbReference type="PROSITE" id="PS50011">
    <property type="entry name" value="PROTEIN_KINASE_DOM"/>
    <property type="match status" value="1"/>
</dbReference>
<dbReference type="Gene3D" id="3.30.200.20">
    <property type="entry name" value="Phosphorylase Kinase, domain 1"/>
    <property type="match status" value="1"/>
</dbReference>
<comment type="caution">
    <text evidence="3">The sequence shown here is derived from an EMBL/GenBank/DDBJ whole genome shotgun (WGS) entry which is preliminary data.</text>
</comment>
<dbReference type="SUPFAM" id="SSF48371">
    <property type="entry name" value="ARM repeat"/>
    <property type="match status" value="1"/>
</dbReference>
<evidence type="ECO:0000313" key="3">
    <source>
        <dbReference type="EMBL" id="KAF6229564.1"/>
    </source>
</evidence>
<evidence type="ECO:0000256" key="1">
    <source>
        <dbReference type="SAM" id="MobiDB-lite"/>
    </source>
</evidence>
<proteinExistence type="predicted"/>
<dbReference type="EMBL" id="JACCJC010000071">
    <property type="protein sequence ID" value="KAF6229564.1"/>
    <property type="molecule type" value="Genomic_DNA"/>
</dbReference>
<dbReference type="Proteomes" id="UP000578531">
    <property type="component" value="Unassembled WGS sequence"/>
</dbReference>
<dbReference type="Gene3D" id="1.25.10.10">
    <property type="entry name" value="Leucine-rich Repeat Variant"/>
    <property type="match status" value="1"/>
</dbReference>
<dbReference type="Gene3D" id="1.10.510.10">
    <property type="entry name" value="Transferase(Phosphotransferase) domain 1"/>
    <property type="match status" value="1"/>
</dbReference>
<feature type="domain" description="Protein kinase" evidence="2">
    <location>
        <begin position="1"/>
        <end position="271"/>
    </location>
</feature>
<dbReference type="InterPro" id="IPR051177">
    <property type="entry name" value="CIK-Related_Protein"/>
</dbReference>
<feature type="region of interest" description="Disordered" evidence="1">
    <location>
        <begin position="592"/>
        <end position="624"/>
    </location>
</feature>
<dbReference type="AlphaFoldDB" id="A0A8H6FJC1"/>
<dbReference type="InterPro" id="IPR011009">
    <property type="entry name" value="Kinase-like_dom_sf"/>
</dbReference>
<dbReference type="InterPro" id="IPR016024">
    <property type="entry name" value="ARM-type_fold"/>
</dbReference>
<name>A0A8H6FJC1_9LECA</name>
<dbReference type="OrthoDB" id="447103at2759"/>
<gene>
    <name evidence="3" type="ORF">HO173_011419</name>
</gene>
<dbReference type="RefSeq" id="XP_037159756.1">
    <property type="nucleotide sequence ID" value="XM_037313299.1"/>
</dbReference>
<feature type="compositionally biased region" description="Low complexity" evidence="1">
    <location>
        <begin position="735"/>
        <end position="747"/>
    </location>
</feature>
<organism evidence="3 4">
    <name type="scientific">Letharia columbiana</name>
    <dbReference type="NCBI Taxonomy" id="112416"/>
    <lineage>
        <taxon>Eukaryota</taxon>
        <taxon>Fungi</taxon>
        <taxon>Dikarya</taxon>
        <taxon>Ascomycota</taxon>
        <taxon>Pezizomycotina</taxon>
        <taxon>Lecanoromycetes</taxon>
        <taxon>OSLEUM clade</taxon>
        <taxon>Lecanoromycetidae</taxon>
        <taxon>Lecanorales</taxon>
        <taxon>Lecanorineae</taxon>
        <taxon>Parmeliaceae</taxon>
        <taxon>Letharia</taxon>
    </lineage>
</organism>
<dbReference type="GO" id="GO:0005524">
    <property type="term" value="F:ATP binding"/>
    <property type="evidence" value="ECO:0007669"/>
    <property type="project" value="InterPro"/>
</dbReference>
<dbReference type="InterPro" id="IPR011989">
    <property type="entry name" value="ARM-like"/>
</dbReference>
<dbReference type="GO" id="GO:0004672">
    <property type="term" value="F:protein kinase activity"/>
    <property type="evidence" value="ECO:0007669"/>
    <property type="project" value="InterPro"/>
</dbReference>
<protein>
    <recommendedName>
        <fullName evidence="2">Protein kinase domain-containing protein</fullName>
    </recommendedName>
</protein>
<dbReference type="GeneID" id="59293061"/>
<evidence type="ECO:0000259" key="2">
    <source>
        <dbReference type="PROSITE" id="PS50011"/>
    </source>
</evidence>
<sequence length="788" mass="86046">MDFLKSAVASAISKDPPFPYKFGDRLTVDQSIWALHNGTKRENGSDCSIFAFDVTADRSRLPLARNAVRKMRTLRHPGVIKVYDTVETETYIYVATERVTPLEWSARRKSLSVETSKWGLFSIANTLSFINDEASSIHGNVRLSSIFTSQSGEWRLGGLEVLSSPEDDDALIYRYGSFTPNSGRYAPPEIAKASWDAIKRHPLPAIDSYNFGILVFEVFNGSFITADQVGQTKNVPPSMHQSYKRLLNANPKARLSVSHFRDQGRRSGGFFETPLIKLSEGIDSLGLKSEGEREEFLSELDEVAEDFPEEFFSVKVLPELLKSVEFGGGGPKVFASVMKIGKKLSDEEWESKITPVIVRLFSNPDRAIRVCLLDCLPGMIDHLSQKVVNDRIFPQMVTGFTDVAPLVREQTVKAVLTIITKLSDRTINGDLLKQLAKTSNDEQPGIRTNTTICLGKIARHLGTSTRQKVLVAAFARSLRDPFVHARNAALLALAATLDLFTDDDCATKILPALCPSLVDKEKLVRDQANKCFDVYLQRIRKYGYSLPDTVLPTPAIVVANGAVPRMGTPQNDTPGWAGWAISSFTNKLATASGDMQSKAVKPQQAKSDRSSSVPPAADSSHPPLSASASILHRQAVTGTSTPARVPTPTEQCFKNPIEDDEDVDEAWGEMAENSFFDAPTEIQPNPAPPISFDDGGEPDFEGWLKAQAQAQAKSKAPFPKGLTKPSANVSNVSNGRQAVTRTTTTGSVGAGVGAKKLASTIAKPKPATTKAISTKPKEVDDDWGDAWD</sequence>
<dbReference type="GO" id="GO:0005737">
    <property type="term" value="C:cytoplasm"/>
    <property type="evidence" value="ECO:0007669"/>
    <property type="project" value="TreeGrafter"/>
</dbReference>
<dbReference type="PANTHER" id="PTHR12984">
    <property type="entry name" value="SCY1-RELATED S/T PROTEIN KINASE-LIKE"/>
    <property type="match status" value="1"/>
</dbReference>
<keyword evidence="4" id="KW-1185">Reference proteome</keyword>
<accession>A0A8H6FJC1</accession>
<dbReference type="GO" id="GO:0006409">
    <property type="term" value="P:tRNA export from nucleus"/>
    <property type="evidence" value="ECO:0007669"/>
    <property type="project" value="TreeGrafter"/>
</dbReference>
<evidence type="ECO:0000313" key="4">
    <source>
        <dbReference type="Proteomes" id="UP000578531"/>
    </source>
</evidence>
<dbReference type="PANTHER" id="PTHR12984:SF3">
    <property type="entry name" value="N-TERMINAL KINASE-LIKE PROTEIN"/>
    <property type="match status" value="1"/>
</dbReference>